<accession>A0A9D3WHC6</accession>
<evidence type="ECO:0000313" key="1">
    <source>
        <dbReference type="EMBL" id="KAH1129202.1"/>
    </source>
</evidence>
<organism evidence="1 2">
    <name type="scientific">Gossypium stocksii</name>
    <dbReference type="NCBI Taxonomy" id="47602"/>
    <lineage>
        <taxon>Eukaryota</taxon>
        <taxon>Viridiplantae</taxon>
        <taxon>Streptophyta</taxon>
        <taxon>Embryophyta</taxon>
        <taxon>Tracheophyta</taxon>
        <taxon>Spermatophyta</taxon>
        <taxon>Magnoliopsida</taxon>
        <taxon>eudicotyledons</taxon>
        <taxon>Gunneridae</taxon>
        <taxon>Pentapetalae</taxon>
        <taxon>rosids</taxon>
        <taxon>malvids</taxon>
        <taxon>Malvales</taxon>
        <taxon>Malvaceae</taxon>
        <taxon>Malvoideae</taxon>
        <taxon>Gossypium</taxon>
    </lineage>
</organism>
<dbReference type="InterPro" id="IPR052343">
    <property type="entry name" value="Retrotransposon-Effector_Assoc"/>
</dbReference>
<gene>
    <name evidence="1" type="ORF">J1N35_000580</name>
</gene>
<dbReference type="AlphaFoldDB" id="A0A9D3WHC6"/>
<evidence type="ECO:0000313" key="2">
    <source>
        <dbReference type="Proteomes" id="UP000828251"/>
    </source>
</evidence>
<dbReference type="Proteomes" id="UP000828251">
    <property type="component" value="Unassembled WGS sequence"/>
</dbReference>
<dbReference type="PANTHER" id="PTHR46890">
    <property type="entry name" value="NON-LTR RETROLELEMENT REVERSE TRANSCRIPTASE-LIKE PROTEIN-RELATED"/>
    <property type="match status" value="1"/>
</dbReference>
<name>A0A9D3WHC6_9ROSI</name>
<evidence type="ECO:0008006" key="3">
    <source>
        <dbReference type="Google" id="ProtNLM"/>
    </source>
</evidence>
<comment type="caution">
    <text evidence="1">The sequence shown here is derived from an EMBL/GenBank/DDBJ whole genome shotgun (WGS) entry which is preliminary data.</text>
</comment>
<proteinExistence type="predicted"/>
<dbReference type="OrthoDB" id="1745463at2759"/>
<sequence length="268" mass="30507">MEMEMDFRCLKKRIVEKLEEPFSREEIREAVWSCDKCKAPRPDGFNMCFFRKCWNTVKDNLYSMMSEFYNSRKLEKSVNCSFIALIPKMENLCEIADFRLICLVSSLYKIIAKILARRLMMVIGDLMDWMDDGMRYFGKAAILVNGSATNEFNFGRGLRQGDPLSTFLFILVTEVLHMLLEKVGMLGIIEGIHGVLPDQMILHLQFADDTILFLKADEKERAWGGGGMMRDEDGIVRAMISGPSNACDTETAELGAIVTALDVFIESD</sequence>
<protein>
    <recommendedName>
        <fullName evidence="3">Reverse transcriptase domain-containing protein</fullName>
    </recommendedName>
</protein>
<dbReference type="InterPro" id="IPR043502">
    <property type="entry name" value="DNA/RNA_pol_sf"/>
</dbReference>
<reference evidence="1 2" key="1">
    <citation type="journal article" date="2021" name="Plant Biotechnol. J.">
        <title>Multi-omics assisted identification of the key and species-specific regulatory components of drought-tolerant mechanisms in Gossypium stocksii.</title>
        <authorList>
            <person name="Yu D."/>
            <person name="Ke L."/>
            <person name="Zhang D."/>
            <person name="Wu Y."/>
            <person name="Sun Y."/>
            <person name="Mei J."/>
            <person name="Sun J."/>
            <person name="Sun Y."/>
        </authorList>
    </citation>
    <scope>NUCLEOTIDE SEQUENCE [LARGE SCALE GENOMIC DNA]</scope>
    <source>
        <strain evidence="2">cv. E1</strain>
        <tissue evidence="1">Leaf</tissue>
    </source>
</reference>
<dbReference type="PANTHER" id="PTHR46890:SF50">
    <property type="entry name" value="RNA-DIRECTED DNA POLYMERASE, EUKARYOTA, REVERSE TRANSCRIPTASE ZINC-BINDING DOMAIN PROTEIN-RELATED"/>
    <property type="match status" value="1"/>
</dbReference>
<dbReference type="EMBL" id="JAIQCV010000001">
    <property type="protein sequence ID" value="KAH1129202.1"/>
    <property type="molecule type" value="Genomic_DNA"/>
</dbReference>
<dbReference type="SUPFAM" id="SSF56672">
    <property type="entry name" value="DNA/RNA polymerases"/>
    <property type="match status" value="1"/>
</dbReference>
<keyword evidence="2" id="KW-1185">Reference proteome</keyword>